<feature type="compositionally biased region" description="Basic and acidic residues" evidence="2">
    <location>
        <begin position="635"/>
        <end position="652"/>
    </location>
</feature>
<dbReference type="GeneID" id="77726954"/>
<feature type="compositionally biased region" description="Polar residues" evidence="2">
    <location>
        <begin position="1096"/>
        <end position="1108"/>
    </location>
</feature>
<feature type="region of interest" description="Disordered" evidence="2">
    <location>
        <begin position="602"/>
        <end position="721"/>
    </location>
</feature>
<evidence type="ECO:0000313" key="4">
    <source>
        <dbReference type="Proteomes" id="UP001164286"/>
    </source>
</evidence>
<protein>
    <submittedName>
        <fullName evidence="3">Uncharacterized protein</fullName>
    </submittedName>
</protein>
<reference evidence="3" key="1">
    <citation type="journal article" date="2022" name="G3 (Bethesda)">
        <title>High quality genome of the basidiomycete yeast Dioszegia hungarica PDD-24b-2 isolated from cloud water.</title>
        <authorList>
            <person name="Jarrige D."/>
            <person name="Haridas S."/>
            <person name="Bleykasten-Grosshans C."/>
            <person name="Joly M."/>
            <person name="Nadalig T."/>
            <person name="Sancelme M."/>
            <person name="Vuilleumier S."/>
            <person name="Grigoriev I.V."/>
            <person name="Amato P."/>
            <person name="Bringel F."/>
        </authorList>
    </citation>
    <scope>NUCLEOTIDE SEQUENCE</scope>
    <source>
        <strain evidence="3">PDD-24b-2</strain>
    </source>
</reference>
<feature type="compositionally biased region" description="Basic and acidic residues" evidence="2">
    <location>
        <begin position="1109"/>
        <end position="1122"/>
    </location>
</feature>
<keyword evidence="1" id="KW-0175">Coiled coil</keyword>
<gene>
    <name evidence="3" type="ORF">MKK02DRAFT_29213</name>
</gene>
<feature type="region of interest" description="Disordered" evidence="2">
    <location>
        <begin position="423"/>
        <end position="446"/>
    </location>
</feature>
<feature type="coiled-coil region" evidence="1">
    <location>
        <begin position="1034"/>
        <end position="1063"/>
    </location>
</feature>
<feature type="compositionally biased region" description="Basic and acidic residues" evidence="2">
    <location>
        <begin position="288"/>
        <end position="334"/>
    </location>
</feature>
<feature type="region of interest" description="Disordered" evidence="2">
    <location>
        <begin position="1085"/>
        <end position="1131"/>
    </location>
</feature>
<feature type="region of interest" description="Disordered" evidence="2">
    <location>
        <begin position="288"/>
        <end position="356"/>
    </location>
</feature>
<dbReference type="AlphaFoldDB" id="A0AA38LX11"/>
<feature type="region of interest" description="Disordered" evidence="2">
    <location>
        <begin position="471"/>
        <end position="494"/>
    </location>
</feature>
<organism evidence="3 4">
    <name type="scientific">Dioszegia hungarica</name>
    <dbReference type="NCBI Taxonomy" id="4972"/>
    <lineage>
        <taxon>Eukaryota</taxon>
        <taxon>Fungi</taxon>
        <taxon>Dikarya</taxon>
        <taxon>Basidiomycota</taxon>
        <taxon>Agaricomycotina</taxon>
        <taxon>Tremellomycetes</taxon>
        <taxon>Tremellales</taxon>
        <taxon>Bulleribasidiaceae</taxon>
        <taxon>Dioszegia</taxon>
    </lineage>
</organism>
<evidence type="ECO:0000256" key="1">
    <source>
        <dbReference type="SAM" id="Coils"/>
    </source>
</evidence>
<keyword evidence="4" id="KW-1185">Reference proteome</keyword>
<dbReference type="RefSeq" id="XP_052948852.1">
    <property type="nucleotide sequence ID" value="XM_053087749.1"/>
</dbReference>
<feature type="compositionally biased region" description="Pro residues" evidence="2">
    <location>
        <begin position="434"/>
        <end position="445"/>
    </location>
</feature>
<feature type="compositionally biased region" description="Basic and acidic residues" evidence="2">
    <location>
        <begin position="664"/>
        <end position="676"/>
    </location>
</feature>
<feature type="compositionally biased region" description="Low complexity" evidence="2">
    <location>
        <begin position="479"/>
        <end position="494"/>
    </location>
</feature>
<feature type="compositionally biased region" description="Basic and acidic residues" evidence="2">
    <location>
        <begin position="684"/>
        <end position="721"/>
    </location>
</feature>
<name>A0AA38LX11_9TREE</name>
<accession>A0AA38LX11</accession>
<evidence type="ECO:0000256" key="2">
    <source>
        <dbReference type="SAM" id="MobiDB-lite"/>
    </source>
</evidence>
<evidence type="ECO:0000313" key="3">
    <source>
        <dbReference type="EMBL" id="KAI9639075.1"/>
    </source>
</evidence>
<comment type="caution">
    <text evidence="3">The sequence shown here is derived from an EMBL/GenBank/DDBJ whole genome shotgun (WGS) entry which is preliminary data.</text>
</comment>
<sequence>MARYGMIGSRRRDEEDPVLMHQKFLRVASTHPAYTPLFHRGMMLDRRKADDSSEVAVSPGSGGARPIGLGEKRRWGCGGFRFFGPVSCVWVGWESKRKPSTESLSSSLNSLSDSIYTVRIARYGRNSEDSTSLSPIIELKYLPRTLRITSATPTLSTMSSISSSSTVPPRPTSTIRAVLYKNIAKMITAQAITDSALTLDPKRKPSDILFILDAAAGLTAHELRLGDVGVVRRANEFNTLGDKRLAGTWKNEWDEVEKQRARERAEKKERAEMMEKLGVTEAELEKVRKMREEKTNEEIRPRSRNREERGGIREWDEPQASRKEQLGMERESRGSRRARSRVSASATESGELLATKMAGKVGDKAVVEPKGILEAERHGLQPTFPLPPHPSRGPHTAPVSGGSTVATAPIPTIAAVSSAPALAPTGPSAMRQPAVPPSAPAPTKIPTPRQAAALARAREVLIGSQQVRQAQKCMDSRSAESVSSTSSRSVGTGVSPAPAIAVRTGHSVSPAEGVPAVRPMLGALSSTQLPSPTLTSAGLGISIPPNPTSTAGRAAAWASQYPTSFPSARPLQRLDFAPPLFNARAPGPSLAVRLAVARAEQEATRTAGNRGEAGGGVKDVRRQNGDTGDTGGDGESGKKADADAMEGSKRDEEDSDGSGVGEPVAEREMEDRRDGRMTGSQLGRKREREESGEMDEERRVRSRLEQGVKHELGEEGSCQEEREGRKVLNFLGLSMQQYAVIVAGVSKRGEAEFLPEGKYLSGRSKRRGDLRLEGIYAHATRPVHPEYTKVHQATGGDGPAPETPHLGGTCFGFWLSQPCIFNFTFILTGYATILSGVHPLPDSRQSSLIPIPLRSSNHSDQPHPPDIMPGHKRCQKWLYRNIVRIVTEQAVADWKKLGNGEIQVPTDALMLLNACVSITAYQLRTDEGSVRDSNGFSQIKGKNMALGGENRFSGVVEMVKRKTDDIRAKSELEKGGKNSKADKKVVESRVRQEEHIRKTNEKEEERRLFSFKKEQERLLFGDWKVEGEREGQAVAEATKAMSKKEKKAKKASARADLDNHRTAHASSLSNANEIIKSEIIDPVAAHHLPPQHPSRAPSSAALSTTARHSYSDRQSTIHRDDVGGVPAVSGAAVVKEEKKEVRVKREREETGESGSNKRVRVKKEMTVKLEVEDVDRLV</sequence>
<dbReference type="Proteomes" id="UP001164286">
    <property type="component" value="Unassembled WGS sequence"/>
</dbReference>
<dbReference type="EMBL" id="JAKWFO010000001">
    <property type="protein sequence ID" value="KAI9639075.1"/>
    <property type="molecule type" value="Genomic_DNA"/>
</dbReference>
<proteinExistence type="predicted"/>